<organism evidence="1 2">
    <name type="scientific">Mixta tenebrionis</name>
    <dbReference type="NCBI Taxonomy" id="2562439"/>
    <lineage>
        <taxon>Bacteria</taxon>
        <taxon>Pseudomonadati</taxon>
        <taxon>Pseudomonadota</taxon>
        <taxon>Gammaproteobacteria</taxon>
        <taxon>Enterobacterales</taxon>
        <taxon>Erwiniaceae</taxon>
        <taxon>Mixta</taxon>
    </lineage>
</organism>
<comment type="caution">
    <text evidence="1">The sequence shown here is derived from an EMBL/GenBank/DDBJ whole genome shotgun (WGS) entry which is preliminary data.</text>
</comment>
<dbReference type="Proteomes" id="UP000319523">
    <property type="component" value="Unassembled WGS sequence"/>
</dbReference>
<proteinExistence type="predicted"/>
<dbReference type="RefSeq" id="WP_141177306.1">
    <property type="nucleotide sequence ID" value="NZ_JBHUFX010000007.1"/>
</dbReference>
<evidence type="ECO:0000313" key="1">
    <source>
        <dbReference type="EMBL" id="TPW40841.1"/>
    </source>
</evidence>
<dbReference type="AlphaFoldDB" id="A0A506V4N5"/>
<protein>
    <submittedName>
        <fullName evidence="1">Uncharacterized protein</fullName>
    </submittedName>
</protein>
<dbReference type="EMBL" id="VHQI01000011">
    <property type="protein sequence ID" value="TPW40841.1"/>
    <property type="molecule type" value="Genomic_DNA"/>
</dbReference>
<sequence>MEKTRLLPVTMTRIVTAFMQKIQLKKTKQNKLINIIPSTAEIFPPFPRARFWQVDLRHTRTP</sequence>
<name>A0A506V4N5_9GAMM</name>
<keyword evidence="2" id="KW-1185">Reference proteome</keyword>
<accession>A0A506V4N5</accession>
<gene>
    <name evidence="1" type="ORF">FKM52_16775</name>
</gene>
<reference evidence="1 2" key="1">
    <citation type="submission" date="2019-06" db="EMBL/GenBank/DDBJ databases">
        <authorList>
            <person name="Yang Y."/>
        </authorList>
    </citation>
    <scope>NUCLEOTIDE SEQUENCE [LARGE SCALE GENOMIC DNA]</scope>
    <source>
        <strain evidence="1 2">BIT-26</strain>
    </source>
</reference>
<evidence type="ECO:0000313" key="2">
    <source>
        <dbReference type="Proteomes" id="UP000319523"/>
    </source>
</evidence>